<accession>A0A939GF59</accession>
<reference evidence="3" key="1">
    <citation type="submission" date="2021-03" db="EMBL/GenBank/DDBJ databases">
        <title>Fibrella sp. HMF5335 genome sequencing and assembly.</title>
        <authorList>
            <person name="Kang H."/>
            <person name="Kim H."/>
            <person name="Bae S."/>
            <person name="Joh K."/>
        </authorList>
    </citation>
    <scope>NUCLEOTIDE SEQUENCE</scope>
    <source>
        <strain evidence="3">HMF5335</strain>
    </source>
</reference>
<dbReference type="Proteomes" id="UP000664034">
    <property type="component" value="Unassembled WGS sequence"/>
</dbReference>
<comment type="caution">
    <text evidence="3">The sequence shown here is derived from an EMBL/GenBank/DDBJ whole genome shotgun (WGS) entry which is preliminary data.</text>
</comment>
<evidence type="ECO:0000313" key="4">
    <source>
        <dbReference type="Proteomes" id="UP000664034"/>
    </source>
</evidence>
<dbReference type="EMBL" id="JAFMYV010000007">
    <property type="protein sequence ID" value="MBO0938007.1"/>
    <property type="molecule type" value="Genomic_DNA"/>
</dbReference>
<protein>
    <recommendedName>
        <fullName evidence="2">DUF5723 domain-containing protein</fullName>
    </recommendedName>
</protein>
<proteinExistence type="predicted"/>
<sequence>MIHSSTPRRFVLALLSLYPTLVSAQNLLGLTTSPNSGVHRTYQNPAWLADSPHRIFLSLGAGNLHANNNYVRYQAPYSLLRLITGQVPDQYRQTNGNIKFEPSYTQETLDDKPKNATVWGDFRGPALQLAVGERTVIGLSSRLRVSGQVWGASEQLLSALRASLNSAAFYSIPNRNNAFSVGTNTYAELAASIGRTVMETDESKLMIGLTVKYLVGFTSGYFVNRGLTYRVLPDPAVVSGGYLSVDQISADFGYTSFLENQNLTLRSLVNGHPPGRGVGFDLGAAYVYKPDPEGATIRGGIALTDLGGISYTGDAYAIDRQDLKFLTSDFNDVRNSEQAVNVVRQKLRVDETQNKGSFTSGLPTSLNTSVDYELPTGLGLQVAYWQDLRSNSAVAMHQPTVVAVVPRFERKWASVSVPISLVNGAVLAGLSLRAGPVWLGSDNVPGLFGNSSNGISPRGMDVYGGIGFGFGSRTGSGQPEE</sequence>
<evidence type="ECO:0000256" key="1">
    <source>
        <dbReference type="SAM" id="SignalP"/>
    </source>
</evidence>
<dbReference type="RefSeq" id="WP_207365537.1">
    <property type="nucleotide sequence ID" value="NZ_JAFMYV010000007.1"/>
</dbReference>
<evidence type="ECO:0000313" key="3">
    <source>
        <dbReference type="EMBL" id="MBO0938007.1"/>
    </source>
</evidence>
<organism evidence="3 4">
    <name type="scientific">Fibrella rubiginis</name>
    <dbReference type="NCBI Taxonomy" id="2817060"/>
    <lineage>
        <taxon>Bacteria</taxon>
        <taxon>Pseudomonadati</taxon>
        <taxon>Bacteroidota</taxon>
        <taxon>Cytophagia</taxon>
        <taxon>Cytophagales</taxon>
        <taxon>Spirosomataceae</taxon>
        <taxon>Fibrella</taxon>
    </lineage>
</organism>
<feature type="domain" description="DUF5723" evidence="2">
    <location>
        <begin position="45"/>
        <end position="442"/>
    </location>
</feature>
<evidence type="ECO:0000259" key="2">
    <source>
        <dbReference type="Pfam" id="PF18990"/>
    </source>
</evidence>
<feature type="signal peptide" evidence="1">
    <location>
        <begin position="1"/>
        <end position="24"/>
    </location>
</feature>
<keyword evidence="4" id="KW-1185">Reference proteome</keyword>
<gene>
    <name evidence="3" type="ORF">J2I47_15735</name>
</gene>
<name>A0A939GF59_9BACT</name>
<feature type="chain" id="PRO_5036676736" description="DUF5723 domain-containing protein" evidence="1">
    <location>
        <begin position="25"/>
        <end position="481"/>
    </location>
</feature>
<dbReference type="AlphaFoldDB" id="A0A939GF59"/>
<dbReference type="Pfam" id="PF18990">
    <property type="entry name" value="DUF5723"/>
    <property type="match status" value="1"/>
</dbReference>
<keyword evidence="1" id="KW-0732">Signal</keyword>
<dbReference type="InterPro" id="IPR043781">
    <property type="entry name" value="DUF5723"/>
</dbReference>